<protein>
    <submittedName>
        <fullName evidence="1">Uncharacterized protein</fullName>
    </submittedName>
</protein>
<name>A0A2K8PJC7_STRLA</name>
<dbReference type="AlphaFoldDB" id="A0A2K8PJC7"/>
<accession>A0A2K8PJC7</accession>
<dbReference type="KEGG" id="slx:SLAV_25210"/>
<dbReference type="GeneID" id="49389125"/>
<gene>
    <name evidence="1" type="ORF">SLAV_25210</name>
</gene>
<dbReference type="EMBL" id="CP024985">
    <property type="protein sequence ID" value="ATZ26836.1"/>
    <property type="molecule type" value="Genomic_DNA"/>
</dbReference>
<keyword evidence="2" id="KW-1185">Reference proteome</keyword>
<organism evidence="1 2">
    <name type="scientific">Streptomyces lavendulae subsp. lavendulae</name>
    <dbReference type="NCBI Taxonomy" id="58340"/>
    <lineage>
        <taxon>Bacteria</taxon>
        <taxon>Bacillati</taxon>
        <taxon>Actinomycetota</taxon>
        <taxon>Actinomycetes</taxon>
        <taxon>Kitasatosporales</taxon>
        <taxon>Streptomycetaceae</taxon>
        <taxon>Streptomyces</taxon>
    </lineage>
</organism>
<evidence type="ECO:0000313" key="2">
    <source>
        <dbReference type="Proteomes" id="UP000231791"/>
    </source>
</evidence>
<dbReference type="RefSeq" id="WP_158740545.1">
    <property type="nucleotide sequence ID" value="NZ_CP024985.1"/>
</dbReference>
<proteinExistence type="predicted"/>
<evidence type="ECO:0000313" key="1">
    <source>
        <dbReference type="EMBL" id="ATZ26836.1"/>
    </source>
</evidence>
<dbReference type="Proteomes" id="UP000231791">
    <property type="component" value="Chromosome"/>
</dbReference>
<sequence>MSETLHDRQRRWAESLPLLSNELTELACVLADEEPRKIGVHLLWPLFVELFRAEADADPDPAALGVVCNCPEHF</sequence>
<reference evidence="1 2" key="1">
    <citation type="submission" date="2017-11" db="EMBL/GenBank/DDBJ databases">
        <title>Complete genome sequence of Streptomyces lavendulae subsp. lavendulae CCM 3239 (formerly 'Streptomyces aureofaciens CCM 3239'), the producer of the angucycline-type antibiotic auricin.</title>
        <authorList>
            <person name="Busche T."/>
            <person name="Novakova R."/>
            <person name="Al'Dilaimi A."/>
            <person name="Homerova D."/>
            <person name="Feckova L."/>
            <person name="Rezuchova B."/>
            <person name="Mingyar E."/>
            <person name="Csolleiova D."/>
            <person name="Bekeova C."/>
            <person name="Winkler A."/>
            <person name="Sevcikova B."/>
            <person name="Kalinowski J."/>
            <person name="Kormanec J."/>
            <person name="Ruckert C."/>
        </authorList>
    </citation>
    <scope>NUCLEOTIDE SEQUENCE [LARGE SCALE GENOMIC DNA]</scope>
    <source>
        <strain evidence="1 2">CCM 3239</strain>
    </source>
</reference>